<dbReference type="Proteomes" id="UP000178168">
    <property type="component" value="Unassembled WGS sequence"/>
</dbReference>
<feature type="transmembrane region" description="Helical" evidence="7">
    <location>
        <begin position="232"/>
        <end position="250"/>
    </location>
</feature>
<dbReference type="Pfam" id="PF16927">
    <property type="entry name" value="HisKA_7TM"/>
    <property type="match status" value="1"/>
</dbReference>
<dbReference type="AlphaFoldDB" id="A0A1G2SM99"/>
<organism evidence="9 10">
    <name type="scientific">Candidatus Yonathbacteria bacterium RIFOXYD1_FULL_52_36</name>
    <dbReference type="NCBI Taxonomy" id="1802730"/>
    <lineage>
        <taxon>Bacteria</taxon>
        <taxon>Candidatus Yonathiibacteriota</taxon>
    </lineage>
</organism>
<keyword evidence="3" id="KW-0597">Phosphoprotein</keyword>
<dbReference type="Gene3D" id="3.30.565.10">
    <property type="entry name" value="Histidine kinase-like ATPase, C-terminal domain"/>
    <property type="match status" value="1"/>
</dbReference>
<dbReference type="PANTHER" id="PTHR43711:SF1">
    <property type="entry name" value="HISTIDINE KINASE 1"/>
    <property type="match status" value="1"/>
</dbReference>
<dbReference type="GO" id="GO:0000155">
    <property type="term" value="F:phosphorelay sensor kinase activity"/>
    <property type="evidence" value="ECO:0007669"/>
    <property type="project" value="InterPro"/>
</dbReference>
<evidence type="ECO:0000256" key="4">
    <source>
        <dbReference type="ARBA" id="ARBA00022679"/>
    </source>
</evidence>
<feature type="domain" description="Histidine kinase" evidence="8">
    <location>
        <begin position="315"/>
        <end position="540"/>
    </location>
</feature>
<dbReference type="InterPro" id="IPR005467">
    <property type="entry name" value="His_kinase_dom"/>
</dbReference>
<gene>
    <name evidence="9" type="ORF">A2591_03910</name>
</gene>
<dbReference type="SUPFAM" id="SSF55874">
    <property type="entry name" value="ATPase domain of HSP90 chaperone/DNA topoisomerase II/histidine kinase"/>
    <property type="match status" value="1"/>
</dbReference>
<feature type="transmembrane region" description="Helical" evidence="7">
    <location>
        <begin position="173"/>
        <end position="194"/>
    </location>
</feature>
<keyword evidence="7" id="KW-0812">Transmembrane</keyword>
<name>A0A1G2SM99_9BACT</name>
<feature type="transmembrane region" description="Helical" evidence="7">
    <location>
        <begin position="6"/>
        <end position="29"/>
    </location>
</feature>
<dbReference type="SMART" id="SM00387">
    <property type="entry name" value="HATPase_c"/>
    <property type="match status" value="1"/>
</dbReference>
<dbReference type="InterPro" id="IPR004358">
    <property type="entry name" value="Sig_transdc_His_kin-like_C"/>
</dbReference>
<evidence type="ECO:0000256" key="6">
    <source>
        <dbReference type="ARBA" id="ARBA00023012"/>
    </source>
</evidence>
<keyword evidence="5" id="KW-0418">Kinase</keyword>
<feature type="transmembrane region" description="Helical" evidence="7">
    <location>
        <begin position="200"/>
        <end position="220"/>
    </location>
</feature>
<evidence type="ECO:0000256" key="1">
    <source>
        <dbReference type="ARBA" id="ARBA00000085"/>
    </source>
</evidence>
<dbReference type="InterPro" id="IPR036097">
    <property type="entry name" value="HisK_dim/P_sf"/>
</dbReference>
<reference evidence="9 10" key="1">
    <citation type="journal article" date="2016" name="Nat. Commun.">
        <title>Thousands of microbial genomes shed light on interconnected biogeochemical processes in an aquifer system.</title>
        <authorList>
            <person name="Anantharaman K."/>
            <person name="Brown C.T."/>
            <person name="Hug L.A."/>
            <person name="Sharon I."/>
            <person name="Castelle C.J."/>
            <person name="Probst A.J."/>
            <person name="Thomas B.C."/>
            <person name="Singh A."/>
            <person name="Wilkins M.J."/>
            <person name="Karaoz U."/>
            <person name="Brodie E.L."/>
            <person name="Williams K.H."/>
            <person name="Hubbard S.S."/>
            <person name="Banfield J.F."/>
        </authorList>
    </citation>
    <scope>NUCLEOTIDE SEQUENCE [LARGE SCALE GENOMIC DNA]</scope>
</reference>
<evidence type="ECO:0000256" key="2">
    <source>
        <dbReference type="ARBA" id="ARBA00012438"/>
    </source>
</evidence>
<keyword evidence="4" id="KW-0808">Transferase</keyword>
<proteinExistence type="predicted"/>
<dbReference type="InterPro" id="IPR003661">
    <property type="entry name" value="HisK_dim/P_dom"/>
</dbReference>
<dbReference type="CDD" id="cd00082">
    <property type="entry name" value="HisKA"/>
    <property type="match status" value="1"/>
</dbReference>
<dbReference type="SUPFAM" id="SSF47384">
    <property type="entry name" value="Homodimeric domain of signal transducing histidine kinase"/>
    <property type="match status" value="1"/>
</dbReference>
<evidence type="ECO:0000259" key="8">
    <source>
        <dbReference type="PROSITE" id="PS50109"/>
    </source>
</evidence>
<dbReference type="STRING" id="1802730.A2591_03910"/>
<evidence type="ECO:0000313" key="9">
    <source>
        <dbReference type="EMBL" id="OHA86200.1"/>
    </source>
</evidence>
<dbReference type="FunFam" id="3.30.565.10:FF:000006">
    <property type="entry name" value="Sensor histidine kinase WalK"/>
    <property type="match status" value="1"/>
</dbReference>
<feature type="transmembrane region" description="Helical" evidence="7">
    <location>
        <begin position="256"/>
        <end position="275"/>
    </location>
</feature>
<dbReference type="EMBL" id="MHUZ01000007">
    <property type="protein sequence ID" value="OHA86200.1"/>
    <property type="molecule type" value="Genomic_DNA"/>
</dbReference>
<feature type="transmembrane region" description="Helical" evidence="7">
    <location>
        <begin position="41"/>
        <end position="59"/>
    </location>
</feature>
<dbReference type="PROSITE" id="PS50109">
    <property type="entry name" value="HIS_KIN"/>
    <property type="match status" value="1"/>
</dbReference>
<dbReference type="SMART" id="SM00388">
    <property type="entry name" value="HisKA"/>
    <property type="match status" value="1"/>
</dbReference>
<dbReference type="PRINTS" id="PR00344">
    <property type="entry name" value="BCTRLSENSOR"/>
</dbReference>
<dbReference type="Gene3D" id="1.10.287.130">
    <property type="match status" value="1"/>
</dbReference>
<evidence type="ECO:0000256" key="7">
    <source>
        <dbReference type="SAM" id="Phobius"/>
    </source>
</evidence>
<dbReference type="InterPro" id="IPR036890">
    <property type="entry name" value="HATPase_C_sf"/>
</dbReference>
<dbReference type="InterPro" id="IPR050736">
    <property type="entry name" value="Sensor_HK_Regulatory"/>
</dbReference>
<dbReference type="CDD" id="cd00075">
    <property type="entry name" value="HATPase"/>
    <property type="match status" value="1"/>
</dbReference>
<feature type="transmembrane region" description="Helical" evidence="7">
    <location>
        <begin position="71"/>
        <end position="93"/>
    </location>
</feature>
<keyword evidence="7" id="KW-1133">Transmembrane helix</keyword>
<keyword evidence="7" id="KW-0472">Membrane</keyword>
<comment type="catalytic activity">
    <reaction evidence="1">
        <text>ATP + protein L-histidine = ADP + protein N-phospho-L-histidine.</text>
        <dbReference type="EC" id="2.7.13.3"/>
    </reaction>
</comment>
<dbReference type="PANTHER" id="PTHR43711">
    <property type="entry name" value="TWO-COMPONENT HISTIDINE KINASE"/>
    <property type="match status" value="1"/>
</dbReference>
<dbReference type="InterPro" id="IPR031621">
    <property type="entry name" value="HisKA_7TM"/>
</dbReference>
<dbReference type="InterPro" id="IPR003594">
    <property type="entry name" value="HATPase_dom"/>
</dbReference>
<evidence type="ECO:0000256" key="3">
    <source>
        <dbReference type="ARBA" id="ARBA00022553"/>
    </source>
</evidence>
<evidence type="ECO:0000313" key="10">
    <source>
        <dbReference type="Proteomes" id="UP000178168"/>
    </source>
</evidence>
<feature type="transmembrane region" description="Helical" evidence="7">
    <location>
        <begin position="142"/>
        <end position="161"/>
    </location>
</feature>
<keyword evidence="6" id="KW-0902">Two-component regulatory system</keyword>
<feature type="transmembrane region" description="Helical" evidence="7">
    <location>
        <begin position="105"/>
        <end position="122"/>
    </location>
</feature>
<dbReference type="Pfam" id="PF00512">
    <property type="entry name" value="HisKA"/>
    <property type="match status" value="1"/>
</dbReference>
<sequence>MNETLSPILMSTLSMGGGALALLAGLFVYMRERTHEGRKAFMILAGATGLFGLALGVLLYPDLKVHSALTIVAYTLAAAIPPALLVFSFTVITEGRVYSRLHMRVAALPFFGALAAVLWLGSSAETTTKSYEILSGMWRYAAIIYVGAYLAASIAVLFEKYRTRAGAFRRKTGAIFWVVLLLLGIPEAIAVFLAPEFWPLYFWTFPAVMGLGIATLGFALSRGGFLGGRLYLAELFTGSAILVLFVEALLASTLFALSMTLVILFLIAGTGVSLIRTVREEIYAREDMEHLLEDLAQAHESLEALDKKKSEFISVASHHLRDPLTVIKGYSSMLLENSFGELSSGLREAVGRIFRSSERLIDIVDDFLDTARIESGEMPYEWSMVDVKAMLEELVTEFTPIADHAGMHMTFVPASSDALVTYADAGKIRQMFSNLIDNAIKYNVKGGEVSIAMRRIPGGAGDAILASFTDTGIGIRAADLDHIFEKFGRGEGVSKVYTEGSGLGLYVAREILRHHQGRIWGESAGVGKGATFYVELPITTEAHASATPQVA</sequence>
<dbReference type="Pfam" id="PF02518">
    <property type="entry name" value="HATPase_c"/>
    <property type="match status" value="1"/>
</dbReference>
<evidence type="ECO:0000256" key="5">
    <source>
        <dbReference type="ARBA" id="ARBA00022777"/>
    </source>
</evidence>
<accession>A0A1G2SM99</accession>
<comment type="caution">
    <text evidence="9">The sequence shown here is derived from an EMBL/GenBank/DDBJ whole genome shotgun (WGS) entry which is preliminary data.</text>
</comment>
<dbReference type="EC" id="2.7.13.3" evidence="2"/>
<protein>
    <recommendedName>
        <fullName evidence="2">histidine kinase</fullName>
        <ecNumber evidence="2">2.7.13.3</ecNumber>
    </recommendedName>
</protein>